<keyword evidence="1" id="KW-0812">Transmembrane</keyword>
<feature type="transmembrane region" description="Helical" evidence="1">
    <location>
        <begin position="7"/>
        <end position="28"/>
    </location>
</feature>
<evidence type="ECO:0000256" key="1">
    <source>
        <dbReference type="SAM" id="Phobius"/>
    </source>
</evidence>
<evidence type="ECO:0000313" key="3">
    <source>
        <dbReference type="Proteomes" id="UP000317713"/>
    </source>
</evidence>
<sequence length="164" mass="18878">MFEITDLIIWLVIIALTISNIMIVRQLLLMKRGNLLHLQKIGFVNEPDIQMKPVFNEEATYLFLTFTDRNTIDYIEQVSSSIGTTPLYVIYHAPKWKAHLLSKKVSDKAKVLYDEEGAIMKFLGISMYPYFINVDCTGNIQRQGKWTFHERGDHDNGSTTFNAG</sequence>
<dbReference type="AlphaFoldDB" id="A0A517I5I5"/>
<keyword evidence="1" id="KW-0472">Membrane</keyword>
<protein>
    <submittedName>
        <fullName evidence="2">Uncharacterized protein</fullName>
    </submittedName>
</protein>
<accession>A0A517I5I5</accession>
<keyword evidence="1" id="KW-1133">Transmembrane helix</keyword>
<name>A0A517I5I5_BREBE</name>
<dbReference type="Proteomes" id="UP000317713">
    <property type="component" value="Chromosome"/>
</dbReference>
<dbReference type="EMBL" id="CP042161">
    <property type="protein sequence ID" value="QDS34163.1"/>
    <property type="molecule type" value="Genomic_DNA"/>
</dbReference>
<gene>
    <name evidence="2" type="ORF">FPS98_09335</name>
</gene>
<proteinExistence type="predicted"/>
<reference evidence="2 3" key="1">
    <citation type="submission" date="2019-07" db="EMBL/GenBank/DDBJ databases">
        <title>Characterization of Brevibacillus brevis HK544, as a potential biocontrol agent.</title>
        <authorList>
            <person name="Kim H."/>
        </authorList>
    </citation>
    <scope>NUCLEOTIDE SEQUENCE [LARGE SCALE GENOMIC DNA]</scope>
    <source>
        <strain evidence="2 3">HK544</strain>
    </source>
</reference>
<organism evidence="2 3">
    <name type="scientific">Brevibacillus brevis</name>
    <name type="common">Bacillus brevis</name>
    <dbReference type="NCBI Taxonomy" id="1393"/>
    <lineage>
        <taxon>Bacteria</taxon>
        <taxon>Bacillati</taxon>
        <taxon>Bacillota</taxon>
        <taxon>Bacilli</taxon>
        <taxon>Bacillales</taxon>
        <taxon>Paenibacillaceae</taxon>
        <taxon>Brevibacillus</taxon>
    </lineage>
</organism>
<evidence type="ECO:0000313" key="2">
    <source>
        <dbReference type="EMBL" id="QDS34163.1"/>
    </source>
</evidence>
<dbReference type="RefSeq" id="WP_144615529.1">
    <property type="nucleotide sequence ID" value="NZ_CP042161.1"/>
</dbReference>